<dbReference type="PANTHER" id="PTHR21314">
    <property type="entry name" value="QUEUOSINE 5'-PHOSPHATE N-GLYCOSYLASE_HYDROLASE-RELATED"/>
    <property type="match status" value="1"/>
</dbReference>
<dbReference type="SMR" id="A0A015JJ90"/>
<dbReference type="EMBL" id="JEMT01016819">
    <property type="protein sequence ID" value="EXX69552.1"/>
    <property type="molecule type" value="Genomic_DNA"/>
</dbReference>
<reference evidence="2 3" key="1">
    <citation type="submission" date="2014-02" db="EMBL/GenBank/DDBJ databases">
        <title>Single nucleus genome sequencing reveals high similarity among nuclei of an endomycorrhizal fungus.</title>
        <authorList>
            <person name="Lin K."/>
            <person name="Geurts R."/>
            <person name="Zhang Z."/>
            <person name="Limpens E."/>
            <person name="Saunders D.G."/>
            <person name="Mu D."/>
            <person name="Pang E."/>
            <person name="Cao H."/>
            <person name="Cha H."/>
            <person name="Lin T."/>
            <person name="Zhou Q."/>
            <person name="Shang Y."/>
            <person name="Li Y."/>
            <person name="Ivanov S."/>
            <person name="Sharma T."/>
            <person name="Velzen R.V."/>
            <person name="Ruijter N.D."/>
            <person name="Aanen D.K."/>
            <person name="Win J."/>
            <person name="Kamoun S."/>
            <person name="Bisseling T."/>
            <person name="Huang S."/>
        </authorList>
    </citation>
    <scope>NUCLEOTIDE SEQUENCE [LARGE SCALE GENOMIC DNA]</scope>
    <source>
        <strain evidence="3">DAOM197198w</strain>
    </source>
</reference>
<dbReference type="Pfam" id="PF10343">
    <property type="entry name" value="Q_salvage"/>
    <property type="match status" value="1"/>
</dbReference>
<keyword evidence="3" id="KW-1185">Reference proteome</keyword>
<evidence type="ECO:0000256" key="1">
    <source>
        <dbReference type="RuleBase" id="RU365002"/>
    </source>
</evidence>
<dbReference type="EC" id="3.2.2.-" evidence="1"/>
<dbReference type="OrthoDB" id="416777at2759"/>
<dbReference type="Proteomes" id="UP000022910">
    <property type="component" value="Unassembled WGS sequence"/>
</dbReference>
<dbReference type="InterPro" id="IPR019438">
    <property type="entry name" value="Q_salvage"/>
</dbReference>
<name>A0A015JJ90_RHIIW</name>
<comment type="catalytic activity">
    <reaction evidence="1">
        <text>queuosine 5'-phosphate + H2O = queuine + D-ribose 5-phosphate</text>
        <dbReference type="Rhea" id="RHEA:75387"/>
        <dbReference type="ChEBI" id="CHEBI:15377"/>
        <dbReference type="ChEBI" id="CHEBI:17433"/>
        <dbReference type="ChEBI" id="CHEBI:78346"/>
        <dbReference type="ChEBI" id="CHEBI:194371"/>
    </reaction>
    <physiologicalReaction direction="left-to-right" evidence="1">
        <dbReference type="Rhea" id="RHEA:75388"/>
    </physiologicalReaction>
</comment>
<comment type="caution">
    <text evidence="2">The sequence shown here is derived from an EMBL/GenBank/DDBJ whole genome shotgun (WGS) entry which is preliminary data.</text>
</comment>
<dbReference type="OMA" id="VACIHRR"/>
<dbReference type="AlphaFoldDB" id="A0A015JJ90"/>
<organism evidence="2 3">
    <name type="scientific">Rhizophagus irregularis (strain DAOM 197198w)</name>
    <name type="common">Glomus intraradices</name>
    <dbReference type="NCBI Taxonomy" id="1432141"/>
    <lineage>
        <taxon>Eukaryota</taxon>
        <taxon>Fungi</taxon>
        <taxon>Fungi incertae sedis</taxon>
        <taxon>Mucoromycota</taxon>
        <taxon>Glomeromycotina</taxon>
        <taxon>Glomeromycetes</taxon>
        <taxon>Glomerales</taxon>
        <taxon>Glomeraceae</taxon>
        <taxon>Rhizophagus</taxon>
    </lineage>
</organism>
<evidence type="ECO:0000313" key="3">
    <source>
        <dbReference type="Proteomes" id="UP000022910"/>
    </source>
</evidence>
<dbReference type="GO" id="GO:0016787">
    <property type="term" value="F:hydrolase activity"/>
    <property type="evidence" value="ECO:0007669"/>
    <property type="project" value="UniProtKB-KW"/>
</dbReference>
<dbReference type="GO" id="GO:0006400">
    <property type="term" value="P:tRNA modification"/>
    <property type="evidence" value="ECO:0007669"/>
    <property type="project" value="TreeGrafter"/>
</dbReference>
<protein>
    <recommendedName>
        <fullName evidence="1">Queuosine 5'-phosphate N-glycosylase/hydrolase</fullName>
        <ecNumber evidence="1">3.2.2.-</ecNumber>
    </recommendedName>
    <alternativeName>
        <fullName evidence="1">Queuosine-nucleotide N-glycosylase/hydrolase</fullName>
    </alternativeName>
</protein>
<accession>A0A015JJ90</accession>
<comment type="function">
    <text evidence="1">Catalyzes the hydrolysis of queuosine 5'-phosphate, releasing the nucleobase queuine (q). Is required for salvage of queuine from exogenous queuosine (Q) that is imported and then converted to queuosine 5'-phosphate intracellularly.</text>
</comment>
<proteinExistence type="inferred from homology"/>
<evidence type="ECO:0000313" key="2">
    <source>
        <dbReference type="EMBL" id="EXX69552.1"/>
    </source>
</evidence>
<gene>
    <name evidence="2" type="ORF">RirG_095030</name>
</gene>
<dbReference type="STRING" id="1432141.A0A015JJ90"/>
<keyword evidence="1" id="KW-0378">Hydrolase</keyword>
<comment type="similarity">
    <text evidence="1">Belongs to the QNG1 protein family.</text>
</comment>
<sequence>MSNINISGLIDDAVPFPQGNFVQAVRTSCHACRERSRILINEDAIRDFIQNIDISHFQKLSKSDGLQMPLKFDTLEQELNIIGLIGLLNFGSGFRKELHEECGRGAFNTIRYGVMSIHITSSPLSAHALRSLTLSEVSSFFQIPLQVEIVHPTIEAIKVSEPSKSRALVELITWTLNDTGRILEENGYKNFAAFILEAAKPEKPNEKSKASRFVEKLVRAFPAFRDITKVDGEPVYIFKKAQLLAANLYRHFHSNVNSQTTNFDFSDISDLTLCADNIIPTMLNHFNVINLTSSLKKYFDDGKEITNIQDASRLRAAAVDACEIIVSRAKELGRNEINLMDLNEYIWRLGKEENYRKLERFAFRNTLFL</sequence>
<dbReference type="HOGENOM" id="CLU_053189_0_0_1"/>
<dbReference type="PANTHER" id="PTHR21314:SF1">
    <property type="entry name" value="QUEUOSINE SALVAGE PROTEIN"/>
    <property type="match status" value="1"/>
</dbReference>